<sequence length="462" mass="51691">MNRKRGTADKRRQTLTDACDVNVICALLEHSNTLKCVNLRQIPKFTGNDLKAGTLKLGRNSITLVQSNAFLDFTILRYIFPLSPSIYLKNSYVHCFYDFRNLSRNAIDRVEPRAFSHREYEWIDLSFNKLRTLGRDAFPDDETLKRKSLQIYLHDNPWDCTCALKWLIDLMKDTLIRPLLRHPTCATPQKLKGIRLVEVQDQDYCVIKECSECDDAADCVIYNNKYACICRPSYDGNGKYCADKDECAVSSTNNCKVNELCENFAGGYQCVCSGGFQKVNGECVDIDECAPPPVGCGPGQGTCKNTIGSYQCTCNPGLKYSDQGCVDFDECKSKSDPCKDISHSTCVNKAIIAVGDQGYSCQCNEGYIKSGDACVFKDDPNRKYIIIGAGSGVIVLAVILIIIICILCKRRGSRKKEEKEPEFVIAPVTMTTPIDFAFMDVPQGQAQDLGNEEWNEMDSDDL</sequence>
<evidence type="ECO:0000256" key="1">
    <source>
        <dbReference type="ARBA" id="ARBA00004613"/>
    </source>
</evidence>
<keyword evidence="11" id="KW-1133">Transmembrane helix</keyword>
<dbReference type="Gene3D" id="2.40.155.10">
    <property type="entry name" value="Green fluorescent protein"/>
    <property type="match status" value="1"/>
</dbReference>
<dbReference type="OrthoDB" id="10045365at2759"/>
<feature type="domain" description="EGF-like" evidence="12">
    <location>
        <begin position="285"/>
        <end position="326"/>
    </location>
</feature>
<comment type="subcellular location">
    <subcellularLocation>
        <location evidence="1">Secreted</location>
    </subcellularLocation>
</comment>
<evidence type="ECO:0000313" key="14">
    <source>
        <dbReference type="RefSeq" id="XP_031574204.1"/>
    </source>
</evidence>
<dbReference type="InterPro" id="IPR000742">
    <property type="entry name" value="EGF"/>
</dbReference>
<keyword evidence="13" id="KW-1185">Reference proteome</keyword>
<evidence type="ECO:0000256" key="5">
    <source>
        <dbReference type="ARBA" id="ARBA00022614"/>
    </source>
</evidence>
<dbReference type="GO" id="GO:0005509">
    <property type="term" value="F:calcium ion binding"/>
    <property type="evidence" value="ECO:0007669"/>
    <property type="project" value="InterPro"/>
</dbReference>
<dbReference type="InterPro" id="IPR049883">
    <property type="entry name" value="NOTCH1_EGF-like"/>
</dbReference>
<dbReference type="InterPro" id="IPR018097">
    <property type="entry name" value="EGF_Ca-bd_CS"/>
</dbReference>
<gene>
    <name evidence="14" type="primary">LOC116307999</name>
</gene>
<keyword evidence="4 10" id="KW-0245">EGF-like domain</keyword>
<keyword evidence="5" id="KW-0433">Leucine-rich repeat</keyword>
<evidence type="ECO:0000313" key="13">
    <source>
        <dbReference type="Proteomes" id="UP000515163"/>
    </source>
</evidence>
<dbReference type="InterPro" id="IPR000483">
    <property type="entry name" value="Cys-rich_flank_reg_C"/>
</dbReference>
<dbReference type="AlphaFoldDB" id="A0A6P8J3M0"/>
<evidence type="ECO:0000256" key="9">
    <source>
        <dbReference type="ARBA" id="ARBA00023180"/>
    </source>
</evidence>
<keyword evidence="8" id="KW-1015">Disulfide bond</keyword>
<keyword evidence="7" id="KW-0677">Repeat</keyword>
<keyword evidence="3" id="KW-0964">Secreted</keyword>
<evidence type="ECO:0000256" key="6">
    <source>
        <dbReference type="ARBA" id="ARBA00022729"/>
    </source>
</evidence>
<dbReference type="GO" id="GO:0005576">
    <property type="term" value="C:extracellular region"/>
    <property type="evidence" value="ECO:0007669"/>
    <property type="project" value="UniProtKB-SubCell"/>
</dbReference>
<dbReference type="KEGG" id="aten:116307999"/>
<feature type="transmembrane region" description="Helical" evidence="11">
    <location>
        <begin position="384"/>
        <end position="408"/>
    </location>
</feature>
<organism evidence="13 14">
    <name type="scientific">Actinia tenebrosa</name>
    <name type="common">Australian red waratah sea anemone</name>
    <dbReference type="NCBI Taxonomy" id="6105"/>
    <lineage>
        <taxon>Eukaryota</taxon>
        <taxon>Metazoa</taxon>
        <taxon>Cnidaria</taxon>
        <taxon>Anthozoa</taxon>
        <taxon>Hexacorallia</taxon>
        <taxon>Actiniaria</taxon>
        <taxon>Actiniidae</taxon>
        <taxon>Actinia</taxon>
    </lineage>
</organism>
<evidence type="ECO:0000256" key="8">
    <source>
        <dbReference type="ARBA" id="ARBA00023157"/>
    </source>
</evidence>
<dbReference type="SMART" id="SM00082">
    <property type="entry name" value="LRRCT"/>
    <property type="match status" value="1"/>
</dbReference>
<reference evidence="14" key="1">
    <citation type="submission" date="2025-08" db="UniProtKB">
        <authorList>
            <consortium name="RefSeq"/>
        </authorList>
    </citation>
    <scope>IDENTIFICATION</scope>
    <source>
        <tissue evidence="14">Tentacle</tissue>
    </source>
</reference>
<keyword evidence="11" id="KW-0812">Transmembrane</keyword>
<keyword evidence="11" id="KW-0472">Membrane</keyword>
<dbReference type="PROSITE" id="PS01186">
    <property type="entry name" value="EGF_2"/>
    <property type="match status" value="1"/>
</dbReference>
<dbReference type="RefSeq" id="XP_031574204.1">
    <property type="nucleotide sequence ID" value="XM_031718344.1"/>
</dbReference>
<dbReference type="InterPro" id="IPR001881">
    <property type="entry name" value="EGF-like_Ca-bd_dom"/>
</dbReference>
<evidence type="ECO:0000256" key="11">
    <source>
        <dbReference type="SAM" id="Phobius"/>
    </source>
</evidence>
<evidence type="ECO:0000256" key="3">
    <source>
        <dbReference type="ARBA" id="ARBA00022525"/>
    </source>
</evidence>
<evidence type="ECO:0000256" key="2">
    <source>
        <dbReference type="ARBA" id="ARBA00006373"/>
    </source>
</evidence>
<dbReference type="InterPro" id="IPR032675">
    <property type="entry name" value="LRR_dom_sf"/>
</dbReference>
<dbReference type="InParanoid" id="A0A6P8J3M0"/>
<dbReference type="SMART" id="SM00179">
    <property type="entry name" value="EGF_CA"/>
    <property type="match status" value="3"/>
</dbReference>
<dbReference type="PROSITE" id="PS00010">
    <property type="entry name" value="ASX_HYDROXYL"/>
    <property type="match status" value="2"/>
</dbReference>
<evidence type="ECO:0000256" key="10">
    <source>
        <dbReference type="PROSITE-ProRule" id="PRU00076"/>
    </source>
</evidence>
<dbReference type="InterPro" id="IPR000152">
    <property type="entry name" value="EGF-type_Asp/Asn_hydroxyl_site"/>
</dbReference>
<dbReference type="Proteomes" id="UP000515163">
    <property type="component" value="Unplaced"/>
</dbReference>
<dbReference type="SMART" id="SM00181">
    <property type="entry name" value="EGF"/>
    <property type="match status" value="4"/>
</dbReference>
<accession>A0A6P8J3M0</accession>
<dbReference type="CDD" id="cd00054">
    <property type="entry name" value="EGF_CA"/>
    <property type="match status" value="2"/>
</dbReference>
<comment type="caution">
    <text evidence="10">Lacks conserved residue(s) required for the propagation of feature annotation.</text>
</comment>
<dbReference type="Gene3D" id="2.10.25.10">
    <property type="entry name" value="Laminin"/>
    <property type="match status" value="3"/>
</dbReference>
<dbReference type="Gene3D" id="3.80.10.10">
    <property type="entry name" value="Ribonuclease Inhibitor"/>
    <property type="match status" value="1"/>
</dbReference>
<dbReference type="InterPro" id="IPR009030">
    <property type="entry name" value="Growth_fac_rcpt_cys_sf"/>
</dbReference>
<dbReference type="PANTHER" id="PTHR24039">
    <property type="entry name" value="FIBRILLIN-RELATED"/>
    <property type="match status" value="1"/>
</dbReference>
<keyword evidence="6" id="KW-0732">Signal</keyword>
<dbReference type="PROSITE" id="PS50026">
    <property type="entry name" value="EGF_3"/>
    <property type="match status" value="2"/>
</dbReference>
<dbReference type="InterPro" id="IPR009017">
    <property type="entry name" value="GFP"/>
</dbReference>
<evidence type="ECO:0000259" key="12">
    <source>
        <dbReference type="PROSITE" id="PS50026"/>
    </source>
</evidence>
<dbReference type="PROSITE" id="PS01187">
    <property type="entry name" value="EGF_CA"/>
    <property type="match status" value="1"/>
</dbReference>
<dbReference type="GeneID" id="116307999"/>
<evidence type="ECO:0000256" key="7">
    <source>
        <dbReference type="ARBA" id="ARBA00022737"/>
    </source>
</evidence>
<proteinExistence type="inferred from homology"/>
<dbReference type="FunFam" id="2.10.25.10:FF:000014">
    <property type="entry name" value="Latent-transforming growth factor beta-binding protein 3"/>
    <property type="match status" value="1"/>
</dbReference>
<feature type="domain" description="EGF-like" evidence="12">
    <location>
        <begin position="243"/>
        <end position="282"/>
    </location>
</feature>
<dbReference type="SUPFAM" id="SSF52058">
    <property type="entry name" value="L domain-like"/>
    <property type="match status" value="1"/>
</dbReference>
<comment type="similarity">
    <text evidence="2">Belongs to the EGF domain peptide family.</text>
</comment>
<evidence type="ECO:0000256" key="4">
    <source>
        <dbReference type="ARBA" id="ARBA00022536"/>
    </source>
</evidence>
<dbReference type="Pfam" id="PF07645">
    <property type="entry name" value="EGF_CA"/>
    <property type="match status" value="3"/>
</dbReference>
<name>A0A6P8J3M0_ACTTE</name>
<dbReference type="SUPFAM" id="SSF57184">
    <property type="entry name" value="Growth factor receptor domain"/>
    <property type="match status" value="1"/>
</dbReference>
<keyword evidence="9" id="KW-0325">Glycoprotein</keyword>
<protein>
    <submittedName>
        <fullName evidence="14">Delta-like protein 1</fullName>
    </submittedName>
</protein>